<evidence type="ECO:0000256" key="1">
    <source>
        <dbReference type="ARBA" id="ARBA00010531"/>
    </source>
</evidence>
<comment type="caution">
    <text evidence="5">The sequence shown here is derived from an EMBL/GenBank/DDBJ whole genome shotgun (WGS) entry which is preliminary data.</text>
</comment>
<organism evidence="5 6">
    <name type="scientific">Collybia nuda</name>
    <dbReference type="NCBI Taxonomy" id="64659"/>
    <lineage>
        <taxon>Eukaryota</taxon>
        <taxon>Fungi</taxon>
        <taxon>Dikarya</taxon>
        <taxon>Basidiomycota</taxon>
        <taxon>Agaricomycotina</taxon>
        <taxon>Agaricomycetes</taxon>
        <taxon>Agaricomycetidae</taxon>
        <taxon>Agaricales</taxon>
        <taxon>Tricholomatineae</taxon>
        <taxon>Clitocybaceae</taxon>
        <taxon>Collybia</taxon>
    </lineage>
</organism>
<dbReference type="PANTHER" id="PTHR36427">
    <property type="entry name" value="54S RIBOSOMAL PROTEIN L1, MITOCHONDRIAL"/>
    <property type="match status" value="1"/>
</dbReference>
<accession>A0A9P6CR63</accession>
<reference evidence="5" key="1">
    <citation type="submission" date="2020-11" db="EMBL/GenBank/DDBJ databases">
        <authorList>
            <consortium name="DOE Joint Genome Institute"/>
            <person name="Ahrendt S."/>
            <person name="Riley R."/>
            <person name="Andreopoulos W."/>
            <person name="Labutti K."/>
            <person name="Pangilinan J."/>
            <person name="Ruiz-Duenas F.J."/>
            <person name="Barrasa J.M."/>
            <person name="Sanchez-Garcia M."/>
            <person name="Camarero S."/>
            <person name="Miyauchi S."/>
            <person name="Serrano A."/>
            <person name="Linde D."/>
            <person name="Babiker R."/>
            <person name="Drula E."/>
            <person name="Ayuso-Fernandez I."/>
            <person name="Pacheco R."/>
            <person name="Padilla G."/>
            <person name="Ferreira P."/>
            <person name="Barriuso J."/>
            <person name="Kellner H."/>
            <person name="Castanera R."/>
            <person name="Alfaro M."/>
            <person name="Ramirez L."/>
            <person name="Pisabarro A.G."/>
            <person name="Kuo A."/>
            <person name="Tritt A."/>
            <person name="Lipzen A."/>
            <person name="He G."/>
            <person name="Yan M."/>
            <person name="Ng V."/>
            <person name="Cullen D."/>
            <person name="Martin F."/>
            <person name="Rosso M.-N."/>
            <person name="Henrissat B."/>
            <person name="Hibbett D."/>
            <person name="Martinez A.T."/>
            <person name="Grigoriev I.V."/>
        </authorList>
    </citation>
    <scope>NUCLEOTIDE SEQUENCE</scope>
    <source>
        <strain evidence="5">CBS 247.69</strain>
    </source>
</reference>
<dbReference type="PANTHER" id="PTHR36427:SF3">
    <property type="entry name" value="LARGE RIBOSOMAL SUBUNIT PROTEIN UL1M"/>
    <property type="match status" value="1"/>
</dbReference>
<evidence type="ECO:0000313" key="6">
    <source>
        <dbReference type="Proteomes" id="UP000807353"/>
    </source>
</evidence>
<name>A0A9P6CR63_9AGAR</name>
<proteinExistence type="inferred from homology"/>
<dbReference type="Gene3D" id="3.30.190.20">
    <property type="match status" value="1"/>
</dbReference>
<evidence type="ECO:0000313" key="5">
    <source>
        <dbReference type="EMBL" id="KAF9469719.1"/>
    </source>
</evidence>
<dbReference type="SUPFAM" id="SSF56808">
    <property type="entry name" value="Ribosomal protein L1"/>
    <property type="match status" value="1"/>
</dbReference>
<dbReference type="InterPro" id="IPR023674">
    <property type="entry name" value="Ribosomal_uL1-like"/>
</dbReference>
<keyword evidence="2 5" id="KW-0689">Ribosomal protein</keyword>
<evidence type="ECO:0000256" key="4">
    <source>
        <dbReference type="SAM" id="MobiDB-lite"/>
    </source>
</evidence>
<feature type="region of interest" description="Disordered" evidence="4">
    <location>
        <begin position="243"/>
        <end position="262"/>
    </location>
</feature>
<dbReference type="GO" id="GO:0003735">
    <property type="term" value="F:structural constituent of ribosome"/>
    <property type="evidence" value="ECO:0007669"/>
    <property type="project" value="TreeGrafter"/>
</dbReference>
<dbReference type="InterPro" id="IPR016095">
    <property type="entry name" value="Ribosomal_uL1_3-a/b-sand"/>
</dbReference>
<dbReference type="GO" id="GO:0005762">
    <property type="term" value="C:mitochondrial large ribosomal subunit"/>
    <property type="evidence" value="ECO:0007669"/>
    <property type="project" value="TreeGrafter"/>
</dbReference>
<keyword evidence="3" id="KW-0687">Ribonucleoprotein</keyword>
<dbReference type="Pfam" id="PF00687">
    <property type="entry name" value="Ribosomal_L1"/>
    <property type="match status" value="1"/>
</dbReference>
<dbReference type="EMBL" id="MU150229">
    <property type="protein sequence ID" value="KAF9469719.1"/>
    <property type="molecule type" value="Genomic_DNA"/>
</dbReference>
<gene>
    <name evidence="5" type="ORF">BDZ94DRAFT_1316852</name>
</gene>
<evidence type="ECO:0000256" key="3">
    <source>
        <dbReference type="ARBA" id="ARBA00023274"/>
    </source>
</evidence>
<dbReference type="OrthoDB" id="1747252at2759"/>
<dbReference type="CDD" id="cd00403">
    <property type="entry name" value="Ribosomal_L1"/>
    <property type="match status" value="1"/>
</dbReference>
<sequence>MNVSEFPSPQNLFLRRQFTTGQILLAGRHKQPKIRIPSKKALAAKARRKAAIASKAEDKFERLSLLEAIDVLRAVEVASPKSAYTLFVKTEIKNGVAVPKGRINLPREAKAMSEDKILVFAEGRQAEEAKKAGAHFVGGPELIDGVINNRFSATTILCTPALIRAITPKLGRILGPLGLMPSERRGTVTDDIAGYIQRIQGTSEWRADKTGNIHMPIAMMHFPVDDVVKNVRHFMASVKRVTGNTKDAEDSRRLKNSGAKPG</sequence>
<dbReference type="Gene3D" id="3.40.50.790">
    <property type="match status" value="1"/>
</dbReference>
<dbReference type="Proteomes" id="UP000807353">
    <property type="component" value="Unassembled WGS sequence"/>
</dbReference>
<keyword evidence="6" id="KW-1185">Reference proteome</keyword>
<comment type="similarity">
    <text evidence="1">Belongs to the universal ribosomal protein uL1 family.</text>
</comment>
<dbReference type="InterPro" id="IPR028364">
    <property type="entry name" value="Ribosomal_uL1/biogenesis"/>
</dbReference>
<protein>
    <submittedName>
        <fullName evidence="5">Ribosomal protein L1-like protein</fullName>
    </submittedName>
</protein>
<dbReference type="AlphaFoldDB" id="A0A9P6CR63"/>
<evidence type="ECO:0000256" key="2">
    <source>
        <dbReference type="ARBA" id="ARBA00022980"/>
    </source>
</evidence>
<dbReference type="FunFam" id="3.40.50.790:FF:000001">
    <property type="entry name" value="50S ribosomal protein L1"/>
    <property type="match status" value="1"/>
</dbReference>